<proteinExistence type="predicted"/>
<feature type="domain" description="PRD" evidence="2">
    <location>
        <begin position="168"/>
        <end position="278"/>
    </location>
</feature>
<dbReference type="GO" id="GO:0006355">
    <property type="term" value="P:regulation of DNA-templated transcription"/>
    <property type="evidence" value="ECO:0007669"/>
    <property type="project" value="InterPro"/>
</dbReference>
<gene>
    <name evidence="3" type="ORF">RAK27_14310</name>
</gene>
<feature type="domain" description="PRD" evidence="2">
    <location>
        <begin position="62"/>
        <end position="167"/>
    </location>
</feature>
<dbReference type="PANTHER" id="PTHR30185:SF15">
    <property type="entry name" value="CRYPTIC BETA-GLUCOSIDE BGL OPERON ANTITERMINATOR"/>
    <property type="match status" value="1"/>
</dbReference>
<evidence type="ECO:0000256" key="1">
    <source>
        <dbReference type="ARBA" id="ARBA00022737"/>
    </source>
</evidence>
<dbReference type="Pfam" id="PF03123">
    <property type="entry name" value="CAT_RBD"/>
    <property type="match status" value="1"/>
</dbReference>
<dbReference type="GeneID" id="83604495"/>
<dbReference type="Gene3D" id="2.30.24.10">
    <property type="entry name" value="CAT RNA-binding domain"/>
    <property type="match status" value="1"/>
</dbReference>
<evidence type="ECO:0000259" key="2">
    <source>
        <dbReference type="PROSITE" id="PS51372"/>
    </source>
</evidence>
<dbReference type="EMBL" id="JAVBVO010000004">
    <property type="protein sequence ID" value="MDZ5759831.1"/>
    <property type="molecule type" value="Genomic_DNA"/>
</dbReference>
<dbReference type="Pfam" id="PF00874">
    <property type="entry name" value="PRD"/>
    <property type="match status" value="2"/>
</dbReference>
<dbReference type="AlphaFoldDB" id="A0AAW9K9I7"/>
<evidence type="ECO:0000313" key="4">
    <source>
        <dbReference type="Proteomes" id="UP001290462"/>
    </source>
</evidence>
<protein>
    <submittedName>
        <fullName evidence="3">PRD domain-containing protein</fullName>
    </submittedName>
</protein>
<comment type="caution">
    <text evidence="3">The sequence shown here is derived from an EMBL/GenBank/DDBJ whole genome shotgun (WGS) entry which is preliminary data.</text>
</comment>
<dbReference type="InterPro" id="IPR050661">
    <property type="entry name" value="BglG_antiterminators"/>
</dbReference>
<reference evidence="3" key="1">
    <citation type="submission" date="2023-08" db="EMBL/GenBank/DDBJ databases">
        <title>Genomic characterization of piscicolin 126 produced by Carnobacterium maltaromaticum CM22 strain isolated from salmon (Salmo salar).</title>
        <authorList>
            <person name="Gonzalez-Gragera E."/>
            <person name="Garcia-Lopez J.D."/>
            <person name="Teso-Perez C."/>
            <person name="Gimenez-Hernandez I."/>
            <person name="Peralta-Sanchez J.M."/>
            <person name="Valdivia E."/>
            <person name="Montalban-Lopez M."/>
            <person name="Martin-Platero A.M."/>
            <person name="Banos A."/>
            <person name="Martinez-Bueno M."/>
        </authorList>
    </citation>
    <scope>NUCLEOTIDE SEQUENCE</scope>
    <source>
        <strain evidence="3">CM22</strain>
    </source>
</reference>
<dbReference type="PROSITE" id="PS51372">
    <property type="entry name" value="PRD_2"/>
    <property type="match status" value="2"/>
</dbReference>
<dbReference type="InterPro" id="IPR036634">
    <property type="entry name" value="PRD_sf"/>
</dbReference>
<name>A0AAW9K9I7_CARML</name>
<dbReference type="SMART" id="SM01061">
    <property type="entry name" value="CAT_RBD"/>
    <property type="match status" value="1"/>
</dbReference>
<dbReference type="InterPro" id="IPR004341">
    <property type="entry name" value="CAT_RNA-bd_dom"/>
</dbReference>
<sequence>MKIKKVFNQNAVLVVDGTTEKVAIGKGIGFNKKKNDLVFDYDIEQLFIMENEQENFQQLLSQIDESYFFASERIIEHAEHALKEKLNEHIHIALADHIAFAMDRLKNGIVVRNKLRKEIEVLYAEEFLIAEWAIEYLSTQFGSVFTLDEAAYIAIHIHSARTGEYGNSKSIREITMVSEMARVVGEELVLDFNQADLSLSYSRLVTHLRFVLERFYTKKYHTMDLEVLAIIKKNYHASYQIALKVAEMMKQDFNVVLPDDELGYITIHIERLSGLKNI</sequence>
<dbReference type="RefSeq" id="WP_010052451.1">
    <property type="nucleotide sequence ID" value="NZ_BJOJ01000048.1"/>
</dbReference>
<accession>A0AAW9K9I7</accession>
<dbReference type="SUPFAM" id="SSF50151">
    <property type="entry name" value="SacY-like RNA-binding domain"/>
    <property type="match status" value="1"/>
</dbReference>
<dbReference type="Proteomes" id="UP001290462">
    <property type="component" value="Unassembled WGS sequence"/>
</dbReference>
<dbReference type="PANTHER" id="PTHR30185">
    <property type="entry name" value="CRYPTIC BETA-GLUCOSIDE BGL OPERON ANTITERMINATOR"/>
    <property type="match status" value="1"/>
</dbReference>
<keyword evidence="1" id="KW-0677">Repeat</keyword>
<evidence type="ECO:0000313" key="3">
    <source>
        <dbReference type="EMBL" id="MDZ5759831.1"/>
    </source>
</evidence>
<dbReference type="Gene3D" id="1.10.1790.10">
    <property type="entry name" value="PRD domain"/>
    <property type="match status" value="2"/>
</dbReference>
<dbReference type="SUPFAM" id="SSF63520">
    <property type="entry name" value="PTS-regulatory domain, PRD"/>
    <property type="match status" value="2"/>
</dbReference>
<dbReference type="InterPro" id="IPR036650">
    <property type="entry name" value="CAT_RNA-bd_dom_sf"/>
</dbReference>
<dbReference type="InterPro" id="IPR011608">
    <property type="entry name" value="PRD"/>
</dbReference>
<dbReference type="GO" id="GO:0003723">
    <property type="term" value="F:RNA binding"/>
    <property type="evidence" value="ECO:0007669"/>
    <property type="project" value="InterPro"/>
</dbReference>
<organism evidence="3 4">
    <name type="scientific">Carnobacterium maltaromaticum</name>
    <name type="common">Carnobacterium piscicola</name>
    <dbReference type="NCBI Taxonomy" id="2751"/>
    <lineage>
        <taxon>Bacteria</taxon>
        <taxon>Bacillati</taxon>
        <taxon>Bacillota</taxon>
        <taxon>Bacilli</taxon>
        <taxon>Lactobacillales</taxon>
        <taxon>Carnobacteriaceae</taxon>
        <taxon>Carnobacterium</taxon>
    </lineage>
</organism>